<evidence type="ECO:0000313" key="2">
    <source>
        <dbReference type="Proteomes" id="UP000301309"/>
    </source>
</evidence>
<organism evidence="1 2">
    <name type="scientific">Streptomyces violaceusniger</name>
    <dbReference type="NCBI Taxonomy" id="68280"/>
    <lineage>
        <taxon>Bacteria</taxon>
        <taxon>Bacillati</taxon>
        <taxon>Actinomycetota</taxon>
        <taxon>Actinomycetes</taxon>
        <taxon>Kitasatosporales</taxon>
        <taxon>Streptomycetaceae</taxon>
        <taxon>Streptomyces</taxon>
        <taxon>Streptomyces violaceusniger group</taxon>
    </lineage>
</organism>
<keyword evidence="2" id="KW-1185">Reference proteome</keyword>
<dbReference type="AlphaFoldDB" id="A0A4D4L850"/>
<dbReference type="Proteomes" id="UP000301309">
    <property type="component" value="Unassembled WGS sequence"/>
</dbReference>
<name>A0A4D4L850_STRVO</name>
<reference evidence="1 2" key="1">
    <citation type="journal article" date="2020" name="Int. J. Syst. Evol. Microbiol.">
        <title>Reclassification of Streptomyces castelarensis and Streptomyces sporoclivatus as later heterotypic synonyms of Streptomyces antimycoticus.</title>
        <authorList>
            <person name="Komaki H."/>
            <person name="Tamura T."/>
        </authorList>
    </citation>
    <scope>NUCLEOTIDE SEQUENCE [LARGE SCALE GENOMIC DNA]</scope>
    <source>
        <strain evidence="1 2">NBRC 13459</strain>
    </source>
</reference>
<evidence type="ECO:0000313" key="1">
    <source>
        <dbReference type="EMBL" id="GDY54213.1"/>
    </source>
</evidence>
<protein>
    <recommendedName>
        <fullName evidence="3">UVR domain-containing protein</fullName>
    </recommendedName>
</protein>
<dbReference type="EMBL" id="BJHW01000001">
    <property type="protein sequence ID" value="GDY54213.1"/>
    <property type="molecule type" value="Genomic_DNA"/>
</dbReference>
<accession>A0A4D4L850</accession>
<comment type="caution">
    <text evidence="1">The sequence shown here is derived from an EMBL/GenBank/DDBJ whole genome shotgun (WGS) entry which is preliminary data.</text>
</comment>
<evidence type="ECO:0008006" key="3">
    <source>
        <dbReference type="Google" id="ProtNLM"/>
    </source>
</evidence>
<gene>
    <name evidence="1" type="ORF">SVIO_048360</name>
</gene>
<proteinExistence type="predicted"/>
<sequence>MGAGADPMTSCATCTRLKQEKAKAMEAGDYRLAADLELKIRHHPDGHKMPPFGPRWGWIG</sequence>